<evidence type="ECO:0000313" key="1">
    <source>
        <dbReference type="EMBL" id="MBT0722898.1"/>
    </source>
</evidence>
<sequence length="92" mass="10267">MVVLPEVQQSLDLLDKIQHAVAVKDFVALLPMTEAYSQSIMQLGKIENEGVVKQLLAAQDSVETSLHQLQRDVKTRIEQVTEDKISHAYHAG</sequence>
<name>A0ABS5STY5_9GAMM</name>
<gene>
    <name evidence="1" type="ORF">HH682_00265</name>
</gene>
<comment type="caution">
    <text evidence="1">The sequence shown here is derived from an EMBL/GenBank/DDBJ whole genome shotgun (WGS) entry which is preliminary data.</text>
</comment>
<evidence type="ECO:0000313" key="2">
    <source>
        <dbReference type="Proteomes" id="UP000790096"/>
    </source>
</evidence>
<protein>
    <submittedName>
        <fullName evidence="1">Uncharacterized protein</fullName>
    </submittedName>
</protein>
<dbReference type="RefSeq" id="WP_214235118.1">
    <property type="nucleotide sequence ID" value="NZ_JABBFR010000001.1"/>
</dbReference>
<reference evidence="1 2" key="1">
    <citation type="submission" date="2020-04" db="EMBL/GenBank/DDBJ databases">
        <title>Genome sequencing of Rosenbergiella species.</title>
        <authorList>
            <person name="Alvarez-Perez S."/>
            <person name="Lievens B."/>
        </authorList>
    </citation>
    <scope>NUCLEOTIDE SEQUENCE [LARGE SCALE GENOMIC DNA]</scope>
    <source>
        <strain evidence="1 2">S61</strain>
    </source>
</reference>
<proteinExistence type="predicted"/>
<keyword evidence="2" id="KW-1185">Reference proteome</keyword>
<accession>A0ABS5STY5</accession>
<dbReference type="EMBL" id="JABBFR010000001">
    <property type="protein sequence ID" value="MBT0722898.1"/>
    <property type="molecule type" value="Genomic_DNA"/>
</dbReference>
<dbReference type="Proteomes" id="UP000790096">
    <property type="component" value="Unassembled WGS sequence"/>
</dbReference>
<organism evidence="1 2">
    <name type="scientific">Rosenbergiella gaditana</name>
    <dbReference type="NCBI Taxonomy" id="2726987"/>
    <lineage>
        <taxon>Bacteria</taxon>
        <taxon>Pseudomonadati</taxon>
        <taxon>Pseudomonadota</taxon>
        <taxon>Gammaproteobacteria</taxon>
        <taxon>Enterobacterales</taxon>
        <taxon>Erwiniaceae</taxon>
        <taxon>Rosenbergiella</taxon>
    </lineage>
</organism>